<keyword evidence="4" id="KW-1185">Reference proteome</keyword>
<evidence type="ECO:0000256" key="2">
    <source>
        <dbReference type="SAM" id="Phobius"/>
    </source>
</evidence>
<name>A0A0U3SJJ3_9BACT</name>
<sequence length="151" mass="17521">MQFPILAGLLKELWLVITLFTGAILTVYKIHLDKKTAAHKLQEDTTVKEKADLLARLKKMEEEIHNNTNKHMAAQLEREKNMDAMDVRFRVMEHKVSQVDTLVVEINGVKTRQEVQNALITTMDAKISEMKSESKAQFNEVLYLLKERRDK</sequence>
<proteinExistence type="predicted"/>
<evidence type="ECO:0000256" key="1">
    <source>
        <dbReference type="SAM" id="Coils"/>
    </source>
</evidence>
<keyword evidence="2" id="KW-0812">Transmembrane</keyword>
<gene>
    <name evidence="3" type="ORF">AUC43_15365</name>
</gene>
<evidence type="ECO:0000313" key="3">
    <source>
        <dbReference type="EMBL" id="ALW86342.1"/>
    </source>
</evidence>
<protein>
    <submittedName>
        <fullName evidence="3">Uncharacterized protein</fullName>
    </submittedName>
</protein>
<dbReference type="KEGG" id="hyg:AUC43_15365"/>
<dbReference type="STRING" id="1411621.AUC43_15365"/>
<dbReference type="EMBL" id="CP013909">
    <property type="protein sequence ID" value="ALW86342.1"/>
    <property type="molecule type" value="Genomic_DNA"/>
</dbReference>
<keyword evidence="1" id="KW-0175">Coiled coil</keyword>
<feature type="transmembrane region" description="Helical" evidence="2">
    <location>
        <begin position="13"/>
        <end position="32"/>
    </location>
</feature>
<evidence type="ECO:0000313" key="4">
    <source>
        <dbReference type="Proteomes" id="UP000059542"/>
    </source>
</evidence>
<accession>A0A0U3SJJ3</accession>
<reference evidence="3 4" key="1">
    <citation type="submission" date="2015-12" db="EMBL/GenBank/DDBJ databases">
        <authorList>
            <person name="Shamseldin A."/>
            <person name="Moawad H."/>
            <person name="Abd El-Rahim W.M."/>
            <person name="Sadowsky M.J."/>
        </authorList>
    </citation>
    <scope>NUCLEOTIDE SEQUENCE [LARGE SCALE GENOMIC DNA]</scope>
    <source>
        <strain evidence="3 4">DG5B</strain>
    </source>
</reference>
<dbReference type="Proteomes" id="UP000059542">
    <property type="component" value="Chromosome"/>
</dbReference>
<organism evidence="3 4">
    <name type="scientific">Hymenobacter sedentarius</name>
    <dbReference type="NCBI Taxonomy" id="1411621"/>
    <lineage>
        <taxon>Bacteria</taxon>
        <taxon>Pseudomonadati</taxon>
        <taxon>Bacteroidota</taxon>
        <taxon>Cytophagia</taxon>
        <taxon>Cytophagales</taxon>
        <taxon>Hymenobacteraceae</taxon>
        <taxon>Hymenobacter</taxon>
    </lineage>
</organism>
<keyword evidence="2" id="KW-0472">Membrane</keyword>
<keyword evidence="2" id="KW-1133">Transmembrane helix</keyword>
<dbReference type="AlphaFoldDB" id="A0A0U3SJJ3"/>
<feature type="coiled-coil region" evidence="1">
    <location>
        <begin position="43"/>
        <end position="77"/>
    </location>
</feature>